<dbReference type="Gene3D" id="3.40.50.300">
    <property type="entry name" value="P-loop containing nucleotide triphosphate hydrolases"/>
    <property type="match status" value="1"/>
</dbReference>
<dbReference type="PROSITE" id="PS50893">
    <property type="entry name" value="ABC_TRANSPORTER_2"/>
    <property type="match status" value="1"/>
</dbReference>
<dbReference type="Pfam" id="PF00005">
    <property type="entry name" value="ABC_tran"/>
    <property type="match status" value="1"/>
</dbReference>
<feature type="domain" description="ABC transporter" evidence="5">
    <location>
        <begin position="7"/>
        <end position="239"/>
    </location>
</feature>
<dbReference type="PANTHER" id="PTHR43335:SF2">
    <property type="entry name" value="ABC TRANSPORTER, ATP-BINDING PROTEIN"/>
    <property type="match status" value="1"/>
</dbReference>
<dbReference type="OrthoDB" id="9112331at2"/>
<dbReference type="InterPro" id="IPR003439">
    <property type="entry name" value="ABC_transporter-like_ATP-bd"/>
</dbReference>
<dbReference type="GO" id="GO:0005524">
    <property type="term" value="F:ATP binding"/>
    <property type="evidence" value="ECO:0007669"/>
    <property type="project" value="UniProtKB-KW"/>
</dbReference>
<reference evidence="6 7" key="1">
    <citation type="submission" date="2019-03" db="EMBL/GenBank/DDBJ databases">
        <title>Diversity of the mouse oral microbiome.</title>
        <authorList>
            <person name="Joseph S."/>
            <person name="Aduse-Opoku J."/>
            <person name="Curtis M."/>
            <person name="Wade W."/>
            <person name="Hashim A."/>
        </authorList>
    </citation>
    <scope>NUCLEOTIDE SEQUENCE [LARGE SCALE GENOMIC DNA]</scope>
    <source>
        <strain evidence="7">irhom_31</strain>
    </source>
</reference>
<keyword evidence="2" id="KW-0813">Transport</keyword>
<dbReference type="GO" id="GO:0016887">
    <property type="term" value="F:ATP hydrolysis activity"/>
    <property type="evidence" value="ECO:0007669"/>
    <property type="project" value="InterPro"/>
</dbReference>
<dbReference type="PANTHER" id="PTHR43335">
    <property type="entry name" value="ABC TRANSPORTER, ATP-BINDING PROTEIN"/>
    <property type="match status" value="1"/>
</dbReference>
<evidence type="ECO:0000256" key="1">
    <source>
        <dbReference type="ARBA" id="ARBA00005417"/>
    </source>
</evidence>
<name>A0A4Y9F370_9MICC</name>
<dbReference type="EMBL" id="SPQC01000037">
    <property type="protein sequence ID" value="TFU21217.1"/>
    <property type="molecule type" value="Genomic_DNA"/>
</dbReference>
<accession>A0A4Y9F370</accession>
<organism evidence="6 7">
    <name type="scientific">Rothia nasimurium</name>
    <dbReference type="NCBI Taxonomy" id="85336"/>
    <lineage>
        <taxon>Bacteria</taxon>
        <taxon>Bacillati</taxon>
        <taxon>Actinomycetota</taxon>
        <taxon>Actinomycetes</taxon>
        <taxon>Micrococcales</taxon>
        <taxon>Micrococcaceae</taxon>
        <taxon>Rothia</taxon>
    </lineage>
</organism>
<proteinExistence type="inferred from homology"/>
<dbReference type="AlphaFoldDB" id="A0A4Y9F370"/>
<keyword evidence="4 6" id="KW-0067">ATP-binding</keyword>
<keyword evidence="3" id="KW-0547">Nucleotide-binding</keyword>
<protein>
    <submittedName>
        <fullName evidence="6">ATP-binding cassette domain-containing protein</fullName>
    </submittedName>
</protein>
<dbReference type="InterPro" id="IPR027417">
    <property type="entry name" value="P-loop_NTPase"/>
</dbReference>
<dbReference type="InterPro" id="IPR003593">
    <property type="entry name" value="AAA+_ATPase"/>
</dbReference>
<evidence type="ECO:0000259" key="5">
    <source>
        <dbReference type="PROSITE" id="PS50893"/>
    </source>
</evidence>
<evidence type="ECO:0000313" key="7">
    <source>
        <dbReference type="Proteomes" id="UP000297951"/>
    </source>
</evidence>
<evidence type="ECO:0000313" key="6">
    <source>
        <dbReference type="EMBL" id="TFU21217.1"/>
    </source>
</evidence>
<gene>
    <name evidence="6" type="ORF">E4U03_09650</name>
</gene>
<dbReference type="SMART" id="SM00382">
    <property type="entry name" value="AAA"/>
    <property type="match status" value="1"/>
</dbReference>
<evidence type="ECO:0000256" key="2">
    <source>
        <dbReference type="ARBA" id="ARBA00022448"/>
    </source>
</evidence>
<comment type="similarity">
    <text evidence="1">Belongs to the ABC transporter superfamily.</text>
</comment>
<dbReference type="SUPFAM" id="SSF52540">
    <property type="entry name" value="P-loop containing nucleoside triphosphate hydrolases"/>
    <property type="match status" value="1"/>
</dbReference>
<dbReference type="Proteomes" id="UP000297951">
    <property type="component" value="Unassembled WGS sequence"/>
</dbReference>
<evidence type="ECO:0000256" key="4">
    <source>
        <dbReference type="ARBA" id="ARBA00022840"/>
    </source>
</evidence>
<sequence>MLEDSVIFVENLSYTRRRHRVLYDLNFTLAPGATALLGHNGAGKSTLFSLLATALKPTQGSIGLQVGSQRVDSRRQGKQYRKHIVLVPQQYRPVPGLSVEQHIQYVSWLASNPSSKANRLAQEAIEATSLQGLVDRKTTELSGGETQRLAIAGALATGARTLLLDEPTAGLDPSHKDAINQLIQTVGQERVVLVATHDLYQLDKIYQHVLALKRGHLTFSGQTYDFLAPFSGSPQQQAPAAFNYFIEQ</sequence>
<comment type="caution">
    <text evidence="6">The sequence shown here is derived from an EMBL/GenBank/DDBJ whole genome shotgun (WGS) entry which is preliminary data.</text>
</comment>
<evidence type="ECO:0000256" key="3">
    <source>
        <dbReference type="ARBA" id="ARBA00022741"/>
    </source>
</evidence>